<dbReference type="InterPro" id="IPR043132">
    <property type="entry name" value="BCAT-like_C"/>
</dbReference>
<reference evidence="2 3" key="1">
    <citation type="submission" date="2023-10" db="EMBL/GenBank/DDBJ databases">
        <title>Niallia locisalis sp.nov. isolated from a salt pond sample.</title>
        <authorList>
            <person name="Li X.-J."/>
            <person name="Dong L."/>
        </authorList>
    </citation>
    <scope>NUCLEOTIDE SEQUENCE [LARGE SCALE GENOMIC DNA]</scope>
    <source>
        <strain evidence="2 3">DSM 29761</strain>
    </source>
</reference>
<keyword evidence="2" id="KW-0808">Transferase</keyword>
<dbReference type="InterPro" id="IPR036038">
    <property type="entry name" value="Aminotransferase-like"/>
</dbReference>
<dbReference type="PANTHER" id="PTHR11236">
    <property type="entry name" value="AMINOBENZOATE/ANTHRANILATE SYNTHASE"/>
    <property type="match status" value="1"/>
</dbReference>
<accession>A0ABZ2C5T2</accession>
<dbReference type="Gene3D" id="3.60.120.10">
    <property type="entry name" value="Anthranilate synthase"/>
    <property type="match status" value="1"/>
</dbReference>
<dbReference type="SUPFAM" id="SSF56752">
    <property type="entry name" value="D-aminoacid aminotransferase-like PLP-dependent enzymes"/>
    <property type="match status" value="1"/>
</dbReference>
<evidence type="ECO:0000313" key="2">
    <source>
        <dbReference type="EMBL" id="WVX78749.1"/>
    </source>
</evidence>
<proteinExistence type="predicted"/>
<dbReference type="InterPro" id="IPR019999">
    <property type="entry name" value="Anth_synth_I-like"/>
</dbReference>
<dbReference type="EC" id="2.6.1.85" evidence="2"/>
<name>A0ABZ2C5T2_9BACI</name>
<protein>
    <submittedName>
        <fullName evidence="2">Aminodeoxychorismate synthase component I</fullName>
        <ecNumber evidence="2">2.6.1.85</ecNumber>
    </submittedName>
</protein>
<keyword evidence="2" id="KW-0032">Aminotransferase</keyword>
<dbReference type="InterPro" id="IPR005801">
    <property type="entry name" value="ADC_synthase"/>
</dbReference>
<keyword evidence="3" id="KW-1185">Reference proteome</keyword>
<dbReference type="NCBIfam" id="TIGR00553">
    <property type="entry name" value="pabB"/>
    <property type="match status" value="1"/>
</dbReference>
<dbReference type="PRINTS" id="PR00095">
    <property type="entry name" value="ANTSNTHASEI"/>
</dbReference>
<dbReference type="SUPFAM" id="SSF56322">
    <property type="entry name" value="ADC synthase"/>
    <property type="match status" value="1"/>
</dbReference>
<dbReference type="InterPro" id="IPR043131">
    <property type="entry name" value="BCAT-like_N"/>
</dbReference>
<dbReference type="InterPro" id="IPR001544">
    <property type="entry name" value="Aminotrans_IV"/>
</dbReference>
<evidence type="ECO:0000313" key="3">
    <source>
        <dbReference type="Proteomes" id="UP001357223"/>
    </source>
</evidence>
<dbReference type="RefSeq" id="WP_338447684.1">
    <property type="nucleotide sequence ID" value="NZ_CP137640.1"/>
</dbReference>
<dbReference type="Pfam" id="PF01063">
    <property type="entry name" value="Aminotran_4"/>
    <property type="match status" value="1"/>
</dbReference>
<gene>
    <name evidence="2" type="primary">pabB</name>
    <name evidence="2" type="ORF">R4Z09_15625</name>
</gene>
<dbReference type="PANTHER" id="PTHR11236:SF50">
    <property type="entry name" value="AMINODEOXYCHORISMATE SYNTHASE COMPONENT 1"/>
    <property type="match status" value="1"/>
</dbReference>
<dbReference type="Gene3D" id="3.20.10.10">
    <property type="entry name" value="D-amino Acid Aminotransferase, subunit A, domain 2"/>
    <property type="match status" value="1"/>
</dbReference>
<dbReference type="Gene3D" id="3.30.470.10">
    <property type="match status" value="1"/>
</dbReference>
<evidence type="ECO:0000259" key="1">
    <source>
        <dbReference type="Pfam" id="PF00425"/>
    </source>
</evidence>
<dbReference type="InterPro" id="IPR015890">
    <property type="entry name" value="Chorismate_C"/>
</dbReference>
<dbReference type="Pfam" id="PF00425">
    <property type="entry name" value="Chorismate_bind"/>
    <property type="match status" value="1"/>
</dbReference>
<sequence length="582" mass="65770">MRINNQNQPLLSFEFASSSGEILPIIFKQPLKVIVAYSIDDILSCFKEIQEAIQQGYYAAGYLSYESAPAFDPAFKVNKGSTMPLLWFGIFSEPQTGTLSSNGTYELSDWIPSVPLEKYDASIRSIKQSIEAGDTYQANYTIRLHSEFKGDDIAYFENLKNAQASNYCAYLNIGDHRILSASPELFFHLKDRYITTRPMKGTVKRGNSFTEDNENASWLYHSEKNRAENIMIVDLLRNDIGMIAQPGTVEVPKLFEIEHYPTVHQMTSTITAKLAENFELVDIFKALFPCGSITGAPKISTMGIISELETAPRDVYCGAIGYITPNQEAIFNVPIRTVVIDQKTGIATYGVGGGITWDSTTEGEYHEILAKAKLLEENRPEFQLLESLLLQDGEFFLLEEHLNRLKNSAEYFGFPVNLGSLRHSLAQHAGQYITGHFKVRLLLDKNGDLELEAQPISQPNTPIKAALADIPMDKNNPFFYHKTTNRAMYSNFQQQYPHVYDVLLWNQDGELTEFTNGNVVLEIDDQKWTPPISSGLLAGTFRECLLNNGEIHEKVLTVEDLKKCTKVWFINSVRKWLEIQII</sequence>
<dbReference type="EMBL" id="CP137640">
    <property type="protein sequence ID" value="WVX78749.1"/>
    <property type="molecule type" value="Genomic_DNA"/>
</dbReference>
<dbReference type="InterPro" id="IPR005802">
    <property type="entry name" value="ADC_synth_comp_1"/>
</dbReference>
<organism evidence="2 3">
    <name type="scientific">Niallia oryzisoli</name>
    <dbReference type="NCBI Taxonomy" id="1737571"/>
    <lineage>
        <taxon>Bacteria</taxon>
        <taxon>Bacillati</taxon>
        <taxon>Bacillota</taxon>
        <taxon>Bacilli</taxon>
        <taxon>Bacillales</taxon>
        <taxon>Bacillaceae</taxon>
        <taxon>Niallia</taxon>
    </lineage>
</organism>
<dbReference type="Proteomes" id="UP001357223">
    <property type="component" value="Chromosome"/>
</dbReference>
<feature type="domain" description="Chorismate-utilising enzyme C-terminal" evidence="1">
    <location>
        <begin position="117"/>
        <end position="371"/>
    </location>
</feature>
<dbReference type="GO" id="GO:0046820">
    <property type="term" value="F:4-amino-4-deoxychorismate synthase activity"/>
    <property type="evidence" value="ECO:0007669"/>
    <property type="project" value="UniProtKB-EC"/>
</dbReference>